<organism evidence="1 2">
    <name type="scientific">Quercus rubra</name>
    <name type="common">Northern red oak</name>
    <name type="synonym">Quercus borealis</name>
    <dbReference type="NCBI Taxonomy" id="3512"/>
    <lineage>
        <taxon>Eukaryota</taxon>
        <taxon>Viridiplantae</taxon>
        <taxon>Streptophyta</taxon>
        <taxon>Embryophyta</taxon>
        <taxon>Tracheophyta</taxon>
        <taxon>Spermatophyta</taxon>
        <taxon>Magnoliopsida</taxon>
        <taxon>eudicotyledons</taxon>
        <taxon>Gunneridae</taxon>
        <taxon>Pentapetalae</taxon>
        <taxon>rosids</taxon>
        <taxon>fabids</taxon>
        <taxon>Fagales</taxon>
        <taxon>Fagaceae</taxon>
        <taxon>Quercus</taxon>
    </lineage>
</organism>
<keyword evidence="2" id="KW-1185">Reference proteome</keyword>
<evidence type="ECO:0000313" key="2">
    <source>
        <dbReference type="Proteomes" id="UP001324115"/>
    </source>
</evidence>
<dbReference type="AlphaFoldDB" id="A0AAN7FRG5"/>
<dbReference type="EMBL" id="JAXUIC010000004">
    <property type="protein sequence ID" value="KAK4594635.1"/>
    <property type="molecule type" value="Genomic_DNA"/>
</dbReference>
<reference evidence="1 2" key="1">
    <citation type="journal article" date="2023" name="G3 (Bethesda)">
        <title>A haplotype-resolved chromosome-scale genome for Quercus rubra L. provides insights into the genetics of adaptive traits for red oak species.</title>
        <authorList>
            <person name="Kapoor B."/>
            <person name="Jenkins J."/>
            <person name="Schmutz J."/>
            <person name="Zhebentyayeva T."/>
            <person name="Kuelheim C."/>
            <person name="Coggeshall M."/>
            <person name="Heim C."/>
            <person name="Lasky J.R."/>
            <person name="Leites L."/>
            <person name="Islam-Faridi N."/>
            <person name="Romero-Severson J."/>
            <person name="DeLeo V.L."/>
            <person name="Lucas S.M."/>
            <person name="Lazic D."/>
            <person name="Gailing O."/>
            <person name="Carlson J."/>
            <person name="Staton M."/>
        </authorList>
    </citation>
    <scope>NUCLEOTIDE SEQUENCE [LARGE SCALE GENOMIC DNA]</scope>
    <source>
        <strain evidence="1">Pseudo-F2</strain>
    </source>
</reference>
<evidence type="ECO:0000313" key="1">
    <source>
        <dbReference type="EMBL" id="KAK4594635.1"/>
    </source>
</evidence>
<sequence>MLEPGCHCLPWVLRQQLAGHLCLVCSSWMFDVKQRQKVLLQQSHRMPCTIHSLHEFSVSNFLRAEVTVEFSKNC</sequence>
<protein>
    <submittedName>
        <fullName evidence="1">Uncharacterized protein</fullName>
    </submittedName>
</protein>
<dbReference type="Proteomes" id="UP001324115">
    <property type="component" value="Unassembled WGS sequence"/>
</dbReference>
<name>A0AAN7FRG5_QUERU</name>
<accession>A0AAN7FRG5</accession>
<proteinExistence type="predicted"/>
<comment type="caution">
    <text evidence="1">The sequence shown here is derived from an EMBL/GenBank/DDBJ whole genome shotgun (WGS) entry which is preliminary data.</text>
</comment>
<gene>
    <name evidence="1" type="ORF">RGQ29_018356</name>
</gene>